<dbReference type="Gene3D" id="1.10.150.380">
    <property type="entry name" value="GatB domain, N-terminal subdomain"/>
    <property type="match status" value="1"/>
</dbReference>
<dbReference type="RefSeq" id="WP_200673526.1">
    <property type="nucleotide sequence ID" value="NZ_JAACYA010000001.1"/>
</dbReference>
<dbReference type="PANTHER" id="PTHR11659">
    <property type="entry name" value="GLUTAMYL-TRNA GLN AMIDOTRANSFERASE SUBUNIT B MITOCHONDRIAL AND PROKARYOTIC PET112-RELATED"/>
    <property type="match status" value="1"/>
</dbReference>
<comment type="catalytic activity">
    <reaction evidence="9 11">
        <text>L-aspartyl-tRNA(Asn) + L-glutamine + ATP + H2O = L-asparaginyl-tRNA(Asn) + L-glutamate + ADP + phosphate + 2 H(+)</text>
        <dbReference type="Rhea" id="RHEA:14513"/>
        <dbReference type="Rhea" id="RHEA-COMP:9674"/>
        <dbReference type="Rhea" id="RHEA-COMP:9677"/>
        <dbReference type="ChEBI" id="CHEBI:15377"/>
        <dbReference type="ChEBI" id="CHEBI:15378"/>
        <dbReference type="ChEBI" id="CHEBI:29985"/>
        <dbReference type="ChEBI" id="CHEBI:30616"/>
        <dbReference type="ChEBI" id="CHEBI:43474"/>
        <dbReference type="ChEBI" id="CHEBI:58359"/>
        <dbReference type="ChEBI" id="CHEBI:78515"/>
        <dbReference type="ChEBI" id="CHEBI:78516"/>
        <dbReference type="ChEBI" id="CHEBI:456216"/>
    </reaction>
</comment>
<comment type="subunit">
    <text evidence="2 11">Heterotrimer of A, B and C subunits.</text>
</comment>
<dbReference type="NCBIfam" id="NF004012">
    <property type="entry name" value="PRK05477.1-2"/>
    <property type="match status" value="1"/>
</dbReference>
<dbReference type="InterPro" id="IPR017959">
    <property type="entry name" value="Asn/Gln-tRNA_amidoTrfase_suB/E"/>
</dbReference>
<evidence type="ECO:0000256" key="11">
    <source>
        <dbReference type="HAMAP-Rule" id="MF_00121"/>
    </source>
</evidence>
<evidence type="ECO:0000313" key="14">
    <source>
        <dbReference type="Proteomes" id="UP000772812"/>
    </source>
</evidence>
<evidence type="ECO:0000256" key="5">
    <source>
        <dbReference type="ARBA" id="ARBA00022741"/>
    </source>
</evidence>
<dbReference type="InterPro" id="IPR023168">
    <property type="entry name" value="GatB_Yqey_C_2"/>
</dbReference>
<dbReference type="HAMAP" id="MF_00121">
    <property type="entry name" value="GatB"/>
    <property type="match status" value="1"/>
</dbReference>
<keyword evidence="7 11" id="KW-0648">Protein biosynthesis</keyword>
<evidence type="ECO:0000256" key="6">
    <source>
        <dbReference type="ARBA" id="ARBA00022840"/>
    </source>
</evidence>
<evidence type="ECO:0000256" key="2">
    <source>
        <dbReference type="ARBA" id="ARBA00011123"/>
    </source>
</evidence>
<dbReference type="InterPro" id="IPR042114">
    <property type="entry name" value="GatB_C_1"/>
</dbReference>
<dbReference type="InterPro" id="IPR014746">
    <property type="entry name" value="Gln_synth/guanido_kin_cat_dom"/>
</dbReference>
<proteinExistence type="inferred from homology"/>
<accession>A0ABS1GGY4</accession>
<comment type="similarity">
    <text evidence="1 11">Belongs to the GatB/GatE family. GatB subfamily.</text>
</comment>
<evidence type="ECO:0000259" key="12">
    <source>
        <dbReference type="SMART" id="SM00845"/>
    </source>
</evidence>
<evidence type="ECO:0000256" key="8">
    <source>
        <dbReference type="ARBA" id="ARBA00024799"/>
    </source>
</evidence>
<dbReference type="NCBIfam" id="TIGR00133">
    <property type="entry name" value="gatB"/>
    <property type="match status" value="1"/>
</dbReference>
<dbReference type="EC" id="6.3.5.-" evidence="11"/>
<dbReference type="Pfam" id="PF02934">
    <property type="entry name" value="GatB_N"/>
    <property type="match status" value="1"/>
</dbReference>
<dbReference type="InterPro" id="IPR006075">
    <property type="entry name" value="Asn/Gln-tRNA_Trfase_suB/E_cat"/>
</dbReference>
<dbReference type="Proteomes" id="UP000772812">
    <property type="component" value="Unassembled WGS sequence"/>
</dbReference>
<dbReference type="Gene3D" id="1.10.10.410">
    <property type="match status" value="1"/>
</dbReference>
<comment type="catalytic activity">
    <reaction evidence="10 11">
        <text>L-glutamyl-tRNA(Gln) + L-glutamine + ATP + H2O = L-glutaminyl-tRNA(Gln) + L-glutamate + ADP + phosphate + H(+)</text>
        <dbReference type="Rhea" id="RHEA:17521"/>
        <dbReference type="Rhea" id="RHEA-COMP:9681"/>
        <dbReference type="Rhea" id="RHEA-COMP:9684"/>
        <dbReference type="ChEBI" id="CHEBI:15377"/>
        <dbReference type="ChEBI" id="CHEBI:15378"/>
        <dbReference type="ChEBI" id="CHEBI:29985"/>
        <dbReference type="ChEBI" id="CHEBI:30616"/>
        <dbReference type="ChEBI" id="CHEBI:43474"/>
        <dbReference type="ChEBI" id="CHEBI:58359"/>
        <dbReference type="ChEBI" id="CHEBI:78520"/>
        <dbReference type="ChEBI" id="CHEBI:78521"/>
        <dbReference type="ChEBI" id="CHEBI:456216"/>
    </reaction>
</comment>
<dbReference type="PROSITE" id="PS01234">
    <property type="entry name" value="GATB"/>
    <property type="match status" value="1"/>
</dbReference>
<evidence type="ECO:0000256" key="10">
    <source>
        <dbReference type="ARBA" id="ARBA00047913"/>
    </source>
</evidence>
<keyword evidence="6 11" id="KW-0067">ATP-binding</keyword>
<keyword evidence="4 11" id="KW-0436">Ligase</keyword>
<evidence type="ECO:0000256" key="7">
    <source>
        <dbReference type="ARBA" id="ARBA00022917"/>
    </source>
</evidence>
<keyword evidence="5 11" id="KW-0547">Nucleotide-binding</keyword>
<dbReference type="InterPro" id="IPR018027">
    <property type="entry name" value="Asn/Gln_amidotransferase"/>
</dbReference>
<dbReference type="PANTHER" id="PTHR11659:SF0">
    <property type="entry name" value="GLUTAMYL-TRNA(GLN) AMIDOTRANSFERASE SUBUNIT B, MITOCHONDRIAL"/>
    <property type="match status" value="1"/>
</dbReference>
<dbReference type="SUPFAM" id="SSF55931">
    <property type="entry name" value="Glutamine synthetase/guanido kinase"/>
    <property type="match status" value="1"/>
</dbReference>
<dbReference type="NCBIfam" id="NF004015">
    <property type="entry name" value="PRK05477.1-5"/>
    <property type="match status" value="1"/>
</dbReference>
<dbReference type="Pfam" id="PF02637">
    <property type="entry name" value="GatB_Yqey"/>
    <property type="match status" value="1"/>
</dbReference>
<dbReference type="SMART" id="SM00845">
    <property type="entry name" value="GatB_Yqey"/>
    <property type="match status" value="1"/>
</dbReference>
<evidence type="ECO:0000313" key="13">
    <source>
        <dbReference type="EMBL" id="MBK3332141.1"/>
    </source>
</evidence>
<reference evidence="13 14" key="1">
    <citation type="journal article" date="2021" name="Syst. Appl. Microbiol.">
        <title>Persephonella atlantica sp. nov.: How to adapt to physico-chemical gradients in high temperature hydrothermal habitats.</title>
        <authorList>
            <person name="Francois D.X."/>
            <person name="Godfroy A."/>
            <person name="Mathien C."/>
            <person name="Aube J."/>
            <person name="Cathalot C."/>
            <person name="Lesongeur F."/>
            <person name="L'Haridon S."/>
            <person name="Philippon X."/>
            <person name="Roussel E.G."/>
        </authorList>
    </citation>
    <scope>NUCLEOTIDE SEQUENCE [LARGE SCALE GENOMIC DNA]</scope>
    <source>
        <strain evidence="13 14">MO1340</strain>
    </source>
</reference>
<feature type="domain" description="Asn/Gln amidotransferase" evidence="12">
    <location>
        <begin position="326"/>
        <end position="474"/>
    </location>
</feature>
<dbReference type="NCBIfam" id="NF004014">
    <property type="entry name" value="PRK05477.1-4"/>
    <property type="match status" value="1"/>
</dbReference>
<protein>
    <recommendedName>
        <fullName evidence="3 11">Aspartyl/glutamyl-tRNA(Asn/Gln) amidotransferase subunit B</fullName>
        <shortName evidence="11">Asp/Glu-ADT subunit B</shortName>
        <ecNumber evidence="11">6.3.5.-</ecNumber>
    </recommendedName>
</protein>
<evidence type="ECO:0000256" key="1">
    <source>
        <dbReference type="ARBA" id="ARBA00005306"/>
    </source>
</evidence>
<keyword evidence="14" id="KW-1185">Reference proteome</keyword>
<evidence type="ECO:0000256" key="3">
    <source>
        <dbReference type="ARBA" id="ARBA00016923"/>
    </source>
</evidence>
<gene>
    <name evidence="11 13" type="primary">gatB</name>
    <name evidence="13" type="ORF">GWK41_03545</name>
</gene>
<dbReference type="InterPro" id="IPR017958">
    <property type="entry name" value="Gln-tRNA_amidoTrfase_suB_CS"/>
</dbReference>
<comment type="caution">
    <text evidence="13">The sequence shown here is derived from an EMBL/GenBank/DDBJ whole genome shotgun (WGS) entry which is preliminary data.</text>
</comment>
<comment type="function">
    <text evidence="8 11">Allows the formation of correctly charged Asn-tRNA(Asn) or Gln-tRNA(Gln) through the transamidation of misacylated Asp-tRNA(Asn) or Glu-tRNA(Gln) in organisms which lack either or both of asparaginyl-tRNA or glutaminyl-tRNA synthetases. The reaction takes place in the presence of glutamine and ATP through an activated phospho-Asp-tRNA(Asn) or phospho-Glu-tRNA(Gln).</text>
</comment>
<sequence>MGEFEPVIGLEVHVQMSTKTKCFCSCRVEFGAEPNSNVCPVCLGMPGSLPVLNRKALEYAIKASLALNCKVHNLSVFARKNYFYPDLPKGYQISQYDKPLATDGYIDIKVDGKVERIRIHRLHMEEDAGKTIHEGGYSYVDLNRAGTPLMEIVSEPDIRSAVGARLYLEKLRNIMRYIGVSDADMEKGQLRCDVNISLRPKGEETFGTKVEIKNINSFRFVQKAIEYEIERQTKILKKGGDIVQETRLFDEKTGKTFTMRTKEEAHDYRYFPDPDLIPVRITSDFIQQIKDSLPELPDEKEKRYVKELGLTEYDAEVLVADKDRAEFFELSVKHYPKNPKSIANWIINELLGKLNEAGIEISESPVKPEHIAQIVELIDSGAISTKIAKEVFEETFETGKEPKQVVEEKGLKQVSDEGEIRKIVEKILSEYPAEVEKYKSGNTKLIGFFVGQVMKATRGKANPKVVNKILSELLNQ</sequence>
<dbReference type="EMBL" id="JAACYA010000001">
    <property type="protein sequence ID" value="MBK3332141.1"/>
    <property type="molecule type" value="Genomic_DNA"/>
</dbReference>
<dbReference type="SUPFAM" id="SSF89095">
    <property type="entry name" value="GatB/YqeY motif"/>
    <property type="match status" value="1"/>
</dbReference>
<evidence type="ECO:0000256" key="9">
    <source>
        <dbReference type="ARBA" id="ARBA00047380"/>
    </source>
</evidence>
<dbReference type="InterPro" id="IPR004413">
    <property type="entry name" value="GatB"/>
</dbReference>
<dbReference type="InterPro" id="IPR003789">
    <property type="entry name" value="Asn/Gln_tRNA_amidoTrase-B-like"/>
</dbReference>
<evidence type="ECO:0000256" key="4">
    <source>
        <dbReference type="ARBA" id="ARBA00022598"/>
    </source>
</evidence>
<organism evidence="13 14">
    <name type="scientific">Persephonella atlantica</name>
    <dbReference type="NCBI Taxonomy" id="2699429"/>
    <lineage>
        <taxon>Bacteria</taxon>
        <taxon>Pseudomonadati</taxon>
        <taxon>Aquificota</taxon>
        <taxon>Aquificia</taxon>
        <taxon>Aquificales</taxon>
        <taxon>Hydrogenothermaceae</taxon>
        <taxon>Persephonella</taxon>
    </lineage>
</organism>
<name>A0ABS1GGY4_9AQUI</name>